<evidence type="ECO:0000256" key="3">
    <source>
        <dbReference type="SAM" id="SignalP"/>
    </source>
</evidence>
<reference evidence="4" key="3">
    <citation type="journal article" date="2019" name="G3 (Bethesda)">
        <title>Hybrid Assembly of the Genome of the Entomopathogenic Nematode Steinernema carpocapsae Identifies the X-Chromosome.</title>
        <authorList>
            <person name="Serra L."/>
            <person name="Macchietto M."/>
            <person name="Macias-Munoz A."/>
            <person name="McGill C.J."/>
            <person name="Rodriguez I.M."/>
            <person name="Rodriguez B."/>
            <person name="Murad R."/>
            <person name="Mortazavi A."/>
        </authorList>
    </citation>
    <scope>NUCLEOTIDE SEQUENCE</scope>
    <source>
        <strain evidence="4">ALL</strain>
    </source>
</reference>
<keyword evidence="3" id="KW-0732">Signal</keyword>
<feature type="region of interest" description="Disordered" evidence="1">
    <location>
        <begin position="291"/>
        <end position="346"/>
    </location>
</feature>
<keyword evidence="2" id="KW-0812">Transmembrane</keyword>
<keyword evidence="2" id="KW-0472">Membrane</keyword>
<reference evidence="4" key="2">
    <citation type="journal article" date="2015" name="Genome Biol.">
        <title>Comparative genomics of Steinernema reveals deeply conserved gene regulatory networks.</title>
        <authorList>
            <person name="Dillman A.R."/>
            <person name="Macchietto M."/>
            <person name="Porter C.F."/>
            <person name="Rogers A."/>
            <person name="Williams B."/>
            <person name="Antoshechkin I."/>
            <person name="Lee M.M."/>
            <person name="Goodwin Z."/>
            <person name="Lu X."/>
            <person name="Lewis E.E."/>
            <person name="Goodrich-Blair H."/>
            <person name="Stock S.P."/>
            <person name="Adams B.J."/>
            <person name="Sternberg P.W."/>
            <person name="Mortazavi A."/>
        </authorList>
    </citation>
    <scope>NUCLEOTIDE SEQUENCE [LARGE SCALE GENOMIC DNA]</scope>
    <source>
        <strain evidence="4">ALL</strain>
    </source>
</reference>
<gene>
    <name evidence="4" type="ORF">L596_015382</name>
</gene>
<feature type="region of interest" description="Disordered" evidence="1">
    <location>
        <begin position="141"/>
        <end position="263"/>
    </location>
</feature>
<name>A0A4U5NFE3_STECR</name>
<feature type="compositionally biased region" description="Basic residues" evidence="1">
    <location>
        <begin position="162"/>
        <end position="172"/>
    </location>
</feature>
<organism evidence="4">
    <name type="scientific">Steinernema carpocapsae</name>
    <name type="common">Entomopathogenic nematode</name>
    <dbReference type="NCBI Taxonomy" id="34508"/>
    <lineage>
        <taxon>Eukaryota</taxon>
        <taxon>Metazoa</taxon>
        <taxon>Ecdysozoa</taxon>
        <taxon>Nematoda</taxon>
        <taxon>Chromadorea</taxon>
        <taxon>Rhabditida</taxon>
        <taxon>Tylenchina</taxon>
        <taxon>Panagrolaimomorpha</taxon>
        <taxon>Strongyloidoidea</taxon>
        <taxon>Steinernematidae</taxon>
        <taxon>Steinernema</taxon>
    </lineage>
</organism>
<feature type="chain" id="PRO_5020322378" evidence="3">
    <location>
        <begin position="21"/>
        <end position="346"/>
    </location>
</feature>
<comment type="caution">
    <text evidence="4">The sequence shown here is derived from an EMBL/GenBank/DDBJ whole genome shotgun (WGS) entry which is preliminary data.</text>
</comment>
<proteinExistence type="predicted"/>
<evidence type="ECO:0000256" key="1">
    <source>
        <dbReference type="SAM" id="MobiDB-lite"/>
    </source>
</evidence>
<feature type="compositionally biased region" description="Basic and acidic residues" evidence="1">
    <location>
        <begin position="226"/>
        <end position="248"/>
    </location>
</feature>
<accession>A0A4U5NFE3</accession>
<sequence>MRCKILTVVAFAIFHVLCRADSVKKTLVNVSPQTIISLLPMIVLIGSVILCLFTISAWMKYPRKRRTTEVQESSERSSSFHVLSSTSVQVKTPRYSQCCNPESESKIFLKSFSPVSVLHPPPLHSCSDGCLVEAAKDNKSLEKRPAKVQETIAKPQANPQVKGRKPQKKQSKAKNCGAPLQQKPLDKTQSWEDEGMEQPVVKKPTESAKKSHEPLREDPTQSNSDVAKDETSERKKDEKKPSDLNSERRRARLKKARETKLIECEQSKRAQIPANALIIYAGEQFMVDEEDVDDEAVSKSKTAKKSKSKKNTGKGSYSQEDVTQEADVEIDALSEEPENLFADLHK</sequence>
<evidence type="ECO:0000256" key="2">
    <source>
        <dbReference type="SAM" id="Phobius"/>
    </source>
</evidence>
<keyword evidence="2" id="KW-1133">Transmembrane helix</keyword>
<feature type="compositionally biased region" description="Acidic residues" evidence="1">
    <location>
        <begin position="322"/>
        <end position="338"/>
    </location>
</feature>
<feature type="compositionally biased region" description="Basic and acidic residues" evidence="1">
    <location>
        <begin position="203"/>
        <end position="219"/>
    </location>
</feature>
<dbReference type="AlphaFoldDB" id="A0A4U5NFE3"/>
<feature type="transmembrane region" description="Helical" evidence="2">
    <location>
        <begin position="36"/>
        <end position="58"/>
    </location>
</feature>
<feature type="signal peptide" evidence="3">
    <location>
        <begin position="1"/>
        <end position="20"/>
    </location>
</feature>
<evidence type="ECO:0000313" key="4">
    <source>
        <dbReference type="EMBL" id="TKR81524.1"/>
    </source>
</evidence>
<feature type="compositionally biased region" description="Basic residues" evidence="1">
    <location>
        <begin position="301"/>
        <end position="312"/>
    </location>
</feature>
<dbReference type="EMBL" id="AZBU02000004">
    <property type="protein sequence ID" value="TKR81524.1"/>
    <property type="molecule type" value="Genomic_DNA"/>
</dbReference>
<protein>
    <submittedName>
        <fullName evidence="4">Uncharacterized protein</fullName>
    </submittedName>
</protein>
<reference evidence="4" key="1">
    <citation type="submission" date="2013-11" db="EMBL/GenBank/DDBJ databases">
        <authorList>
            <person name="Sternberg P."/>
            <person name="Dillman A."/>
            <person name="Macchietto M."/>
        </authorList>
    </citation>
    <scope>NUCLEOTIDE SEQUENCE</scope>
    <source>
        <strain evidence="4">ALL</strain>
    </source>
</reference>